<dbReference type="PANTHER" id="PTHR13288:SF8">
    <property type="entry name" value="SPLICING FACTOR 45"/>
    <property type="match status" value="1"/>
</dbReference>
<evidence type="ECO:0000259" key="2">
    <source>
        <dbReference type="PROSITE" id="PS50174"/>
    </source>
</evidence>
<dbReference type="Gene3D" id="3.30.70.330">
    <property type="match status" value="1"/>
</dbReference>
<feature type="compositionally biased region" description="Basic and acidic residues" evidence="1">
    <location>
        <begin position="123"/>
        <end position="132"/>
    </location>
</feature>
<dbReference type="EMBL" id="LT671826">
    <property type="protein sequence ID" value="SHO79431.1"/>
    <property type="molecule type" value="Genomic_DNA"/>
</dbReference>
<dbReference type="PROSITE" id="PS50174">
    <property type="entry name" value="G_PATCH"/>
    <property type="match status" value="1"/>
</dbReference>
<dbReference type="GO" id="GO:0003676">
    <property type="term" value="F:nucleic acid binding"/>
    <property type="evidence" value="ECO:0007669"/>
    <property type="project" value="InterPro"/>
</dbReference>
<evidence type="ECO:0000313" key="3">
    <source>
        <dbReference type="EMBL" id="SHO79431.1"/>
    </source>
</evidence>
<dbReference type="Pfam" id="PF01585">
    <property type="entry name" value="G-patch"/>
    <property type="match status" value="1"/>
</dbReference>
<feature type="compositionally biased region" description="Basic and acidic residues" evidence="1">
    <location>
        <begin position="10"/>
        <end position="25"/>
    </location>
</feature>
<reference evidence="4" key="1">
    <citation type="journal article" date="2017" name="Nucleic Acids Res.">
        <title>Proteogenomics produces comprehensive and highly accurate protein-coding gene annotation in a complete genome assembly of Malassezia sympodialis.</title>
        <authorList>
            <person name="Zhu Y."/>
            <person name="Engstroem P.G."/>
            <person name="Tellgren-Roth C."/>
            <person name="Baudo C.D."/>
            <person name="Kennell J.C."/>
            <person name="Sun S."/>
            <person name="Billmyre R.B."/>
            <person name="Schroeder M.S."/>
            <person name="Andersson A."/>
            <person name="Holm T."/>
            <person name="Sigurgeirsson B."/>
            <person name="Wu G."/>
            <person name="Sankaranarayanan S.R."/>
            <person name="Siddharthan R."/>
            <person name="Sanyal K."/>
            <person name="Lundeberg J."/>
            <person name="Nystedt B."/>
            <person name="Boekhout T."/>
            <person name="Dawson T.L. Jr."/>
            <person name="Heitman J."/>
            <person name="Scheynius A."/>
            <person name="Lehtioe J."/>
        </authorList>
    </citation>
    <scope>NUCLEOTIDE SEQUENCE [LARGE SCALE GENOMIC DNA]</scope>
    <source>
        <strain evidence="4">ATCC 42132</strain>
    </source>
</reference>
<dbReference type="STRING" id="1230383.A0A1M8AAG1"/>
<evidence type="ECO:0000313" key="4">
    <source>
        <dbReference type="Proteomes" id="UP000186303"/>
    </source>
</evidence>
<sequence length="363" mass="39854">MQLSADELEQDKRLAQAAAEEREAAQDGGDLGIHETYLRKNYDPHEPNDYVTLKNSITLWRQNRQRGDDSDEESGDDRPRLPQFAPPASYTPVLGDPDEKRPPTLGDIPAAKAHVSPPGPPPKRPDVVERLATRSTELPPPGPPPVKPVPARRSPSVSGERLAPQFVRSHGAELTSSFIQRSERSPSPCAISDHPFDAATFAERLMARYGYKEGEGLGAEGNKGILTPLIAKKVSGARGAQRGTILNHNKDENQEESLARYGEPSEVIVLKGFSSAPVPFEELRQKIMDACSVHGFVHKVLLYPNNNGELQAFVQFTGMAGAYRAVRELDGQQWYGTDTISSHYFPLSSFHAGQFVDIPPYAT</sequence>
<dbReference type="OMA" id="TISSHYF"/>
<organism evidence="3 4">
    <name type="scientific">Malassezia sympodialis (strain ATCC 42132)</name>
    <name type="common">Atopic eczema-associated yeast</name>
    <dbReference type="NCBI Taxonomy" id="1230383"/>
    <lineage>
        <taxon>Eukaryota</taxon>
        <taxon>Fungi</taxon>
        <taxon>Dikarya</taxon>
        <taxon>Basidiomycota</taxon>
        <taxon>Ustilaginomycotina</taxon>
        <taxon>Malasseziomycetes</taxon>
        <taxon>Malasseziales</taxon>
        <taxon>Malasseziaceae</taxon>
        <taxon>Malassezia</taxon>
    </lineage>
</organism>
<feature type="compositionally biased region" description="Pro residues" evidence="1">
    <location>
        <begin position="138"/>
        <end position="148"/>
    </location>
</feature>
<dbReference type="VEuPathDB" id="FungiDB:MSYG_3780"/>
<protein>
    <recommendedName>
        <fullName evidence="2">G-patch domain-containing protein</fullName>
    </recommendedName>
</protein>
<dbReference type="AlphaFoldDB" id="A0A1M8AAG1"/>
<dbReference type="InterPro" id="IPR012677">
    <property type="entry name" value="Nucleotide-bd_a/b_plait_sf"/>
</dbReference>
<gene>
    <name evidence="3" type="ORF">MSYG_3780</name>
</gene>
<dbReference type="InterPro" id="IPR035979">
    <property type="entry name" value="RBD_domain_sf"/>
</dbReference>
<dbReference type="SUPFAM" id="SSF54928">
    <property type="entry name" value="RNA-binding domain, RBD"/>
    <property type="match status" value="1"/>
</dbReference>
<dbReference type="GO" id="GO:0071011">
    <property type="term" value="C:precatalytic spliceosome"/>
    <property type="evidence" value="ECO:0007669"/>
    <property type="project" value="TreeGrafter"/>
</dbReference>
<dbReference type="Proteomes" id="UP000186303">
    <property type="component" value="Chromosome 6"/>
</dbReference>
<dbReference type="SMART" id="SM00443">
    <property type="entry name" value="G_patch"/>
    <property type="match status" value="1"/>
</dbReference>
<proteinExistence type="predicted"/>
<name>A0A1M8AAG1_MALS4</name>
<feature type="domain" description="G-patch" evidence="2">
    <location>
        <begin position="198"/>
        <end position="239"/>
    </location>
</feature>
<feature type="region of interest" description="Disordered" evidence="1">
    <location>
        <begin position="60"/>
        <end position="158"/>
    </location>
</feature>
<evidence type="ECO:0000256" key="1">
    <source>
        <dbReference type="SAM" id="MobiDB-lite"/>
    </source>
</evidence>
<dbReference type="PANTHER" id="PTHR13288">
    <property type="entry name" value="SPLICING FACTOR 45 SPF45"/>
    <property type="match status" value="1"/>
</dbReference>
<dbReference type="OrthoDB" id="5411533at2759"/>
<feature type="region of interest" description="Disordered" evidence="1">
    <location>
        <begin position="1"/>
        <end position="32"/>
    </location>
</feature>
<dbReference type="InterPro" id="IPR040052">
    <property type="entry name" value="RBM17"/>
</dbReference>
<accession>A0A1M8AAG1</accession>
<keyword evidence="4" id="KW-1185">Reference proteome</keyword>
<dbReference type="GO" id="GO:0045292">
    <property type="term" value="P:mRNA cis splicing, via spliceosome"/>
    <property type="evidence" value="ECO:0007669"/>
    <property type="project" value="InterPro"/>
</dbReference>
<dbReference type="InterPro" id="IPR000467">
    <property type="entry name" value="G_patch_dom"/>
</dbReference>
<feature type="compositionally biased region" description="Low complexity" evidence="1">
    <location>
        <begin position="149"/>
        <end position="158"/>
    </location>
</feature>